<dbReference type="Proteomes" id="UP001269081">
    <property type="component" value="Unassembled WGS sequence"/>
</dbReference>
<evidence type="ECO:0000313" key="2">
    <source>
        <dbReference type="Proteomes" id="UP001269081"/>
    </source>
</evidence>
<dbReference type="EMBL" id="JAVDWQ010000018">
    <property type="protein sequence ID" value="MDR7212070.1"/>
    <property type="molecule type" value="Genomic_DNA"/>
</dbReference>
<accession>A0ABU1YCV9</accession>
<evidence type="ECO:0000313" key="1">
    <source>
        <dbReference type="EMBL" id="MDR7212070.1"/>
    </source>
</evidence>
<gene>
    <name evidence="1" type="ORF">J2W48_004027</name>
</gene>
<reference evidence="1 2" key="1">
    <citation type="submission" date="2023-07" db="EMBL/GenBank/DDBJ databases">
        <title>Sorghum-associated microbial communities from plants grown in Nebraska, USA.</title>
        <authorList>
            <person name="Schachtman D."/>
        </authorList>
    </citation>
    <scope>NUCLEOTIDE SEQUENCE [LARGE SCALE GENOMIC DNA]</scope>
    <source>
        <strain evidence="1 2">4129</strain>
    </source>
</reference>
<comment type="caution">
    <text evidence="1">The sequence shown here is derived from an EMBL/GenBank/DDBJ whole genome shotgun (WGS) entry which is preliminary data.</text>
</comment>
<name>A0ABU1YCV9_9FLAO</name>
<proteinExistence type="predicted"/>
<sequence>MHSVPIKLQTETWIAAISEHKEETIKYSATLSSKIQAAAF</sequence>
<keyword evidence="2" id="KW-1185">Reference proteome</keyword>
<organism evidence="1 2">
    <name type="scientific">Flavobacterium piscis</name>
    <dbReference type="NCBI Taxonomy" id="1114874"/>
    <lineage>
        <taxon>Bacteria</taxon>
        <taxon>Pseudomonadati</taxon>
        <taxon>Bacteroidota</taxon>
        <taxon>Flavobacteriia</taxon>
        <taxon>Flavobacteriales</taxon>
        <taxon>Flavobacteriaceae</taxon>
        <taxon>Flavobacterium</taxon>
    </lineage>
</organism>
<protein>
    <submittedName>
        <fullName evidence="1">Uncharacterized protein</fullName>
    </submittedName>
</protein>